<evidence type="ECO:0000259" key="2">
    <source>
        <dbReference type="SMART" id="SM00867"/>
    </source>
</evidence>
<name>A0A2P8DCS1_9BACT</name>
<dbReference type="SUPFAM" id="SSF101874">
    <property type="entry name" value="YceI-like"/>
    <property type="match status" value="1"/>
</dbReference>
<dbReference type="InterPro" id="IPR007372">
    <property type="entry name" value="Lipid/polyisoprenoid-bd_YceI"/>
</dbReference>
<dbReference type="SMART" id="SM00867">
    <property type="entry name" value="YceI"/>
    <property type="match status" value="1"/>
</dbReference>
<feature type="signal peptide" evidence="1">
    <location>
        <begin position="1"/>
        <end position="21"/>
    </location>
</feature>
<dbReference type="EMBL" id="PYGD01000001">
    <property type="protein sequence ID" value="PSK94995.1"/>
    <property type="molecule type" value="Genomic_DNA"/>
</dbReference>
<evidence type="ECO:0000313" key="3">
    <source>
        <dbReference type="EMBL" id="PSK94995.1"/>
    </source>
</evidence>
<proteinExistence type="predicted"/>
<dbReference type="Proteomes" id="UP000240572">
    <property type="component" value="Unassembled WGS sequence"/>
</dbReference>
<dbReference type="Gene3D" id="2.40.128.110">
    <property type="entry name" value="Lipid/polyisoprenoid-binding, YceI-like"/>
    <property type="match status" value="1"/>
</dbReference>
<sequence>MKKLTLPLVAAALLFTASCNNTPEGDKAEAGEAITNTTPAAGADYKVDVATSKIEWIGSKAIGDNHKGTISISEGTLKAEQGKLTGGSFVIDMKSINPTDQDAEGNTKLKGHLSAADFFLVDSFPTAKFEVVSVTEGADTAKIQFKGATHTITGNLTIKGISKSITFPAHLEVSDAKISAHAVFNIDRSQWGITYGSTGDIKDKIINNDINLTIHVEATK</sequence>
<keyword evidence="1" id="KW-0732">Signal</keyword>
<dbReference type="OrthoDB" id="951410at2"/>
<dbReference type="RefSeq" id="WP_106521673.1">
    <property type="nucleotide sequence ID" value="NZ_PYGD01000001.1"/>
</dbReference>
<protein>
    <submittedName>
        <fullName evidence="3">Polyisoprenoid-binding protein YceI</fullName>
    </submittedName>
</protein>
<accession>A0A2P8DCS1</accession>
<reference evidence="3 4" key="1">
    <citation type="submission" date="2018-03" db="EMBL/GenBank/DDBJ databases">
        <title>Genomic Encyclopedia of Type Strains, Phase III (KMG-III): the genomes of soil and plant-associated and newly described type strains.</title>
        <authorList>
            <person name="Whitman W."/>
        </authorList>
    </citation>
    <scope>NUCLEOTIDE SEQUENCE [LARGE SCALE GENOMIC DNA]</scope>
    <source>
        <strain evidence="3 4">CGMCC 1.12700</strain>
    </source>
</reference>
<comment type="caution">
    <text evidence="3">The sequence shown here is derived from an EMBL/GenBank/DDBJ whole genome shotgun (WGS) entry which is preliminary data.</text>
</comment>
<keyword evidence="4" id="KW-1185">Reference proteome</keyword>
<dbReference type="PANTHER" id="PTHR34406">
    <property type="entry name" value="PROTEIN YCEI"/>
    <property type="match status" value="1"/>
</dbReference>
<dbReference type="Pfam" id="PF04264">
    <property type="entry name" value="YceI"/>
    <property type="match status" value="1"/>
</dbReference>
<feature type="domain" description="Lipid/polyisoprenoid-binding YceI-like" evidence="2">
    <location>
        <begin position="44"/>
        <end position="219"/>
    </location>
</feature>
<evidence type="ECO:0000256" key="1">
    <source>
        <dbReference type="SAM" id="SignalP"/>
    </source>
</evidence>
<evidence type="ECO:0000313" key="4">
    <source>
        <dbReference type="Proteomes" id="UP000240572"/>
    </source>
</evidence>
<organism evidence="3 4">
    <name type="scientific">Taibaiella chishuiensis</name>
    <dbReference type="NCBI Taxonomy" id="1434707"/>
    <lineage>
        <taxon>Bacteria</taxon>
        <taxon>Pseudomonadati</taxon>
        <taxon>Bacteroidota</taxon>
        <taxon>Chitinophagia</taxon>
        <taxon>Chitinophagales</taxon>
        <taxon>Chitinophagaceae</taxon>
        <taxon>Taibaiella</taxon>
    </lineage>
</organism>
<dbReference type="PANTHER" id="PTHR34406:SF1">
    <property type="entry name" value="PROTEIN YCEI"/>
    <property type="match status" value="1"/>
</dbReference>
<dbReference type="InterPro" id="IPR036761">
    <property type="entry name" value="TTHA0802/YceI-like_sf"/>
</dbReference>
<gene>
    <name evidence="3" type="ORF">B0I18_1011159</name>
</gene>
<dbReference type="AlphaFoldDB" id="A0A2P8DCS1"/>
<feature type="chain" id="PRO_5015164453" evidence="1">
    <location>
        <begin position="22"/>
        <end position="220"/>
    </location>
</feature>
<dbReference type="PROSITE" id="PS51257">
    <property type="entry name" value="PROKAR_LIPOPROTEIN"/>
    <property type="match status" value="1"/>
</dbReference>